<dbReference type="InterPro" id="IPR018643">
    <property type="entry name" value="DUF2069_membrane"/>
</dbReference>
<proteinExistence type="predicted"/>
<keyword evidence="3" id="KW-1185">Reference proteome</keyword>
<dbReference type="EMBL" id="CP058627">
    <property type="protein sequence ID" value="QLG89726.1"/>
    <property type="molecule type" value="Genomic_DNA"/>
</dbReference>
<evidence type="ECO:0000313" key="2">
    <source>
        <dbReference type="EMBL" id="QLG89726.1"/>
    </source>
</evidence>
<dbReference type="AlphaFoldDB" id="A0A7H9BMV2"/>
<dbReference type="RefSeq" id="WP_179356726.1">
    <property type="nucleotide sequence ID" value="NZ_CP058627.1"/>
</dbReference>
<feature type="transmembrane region" description="Helical" evidence="1">
    <location>
        <begin position="65"/>
        <end position="85"/>
    </location>
</feature>
<protein>
    <submittedName>
        <fullName evidence="2">DUF2069 domain-containing protein</fullName>
    </submittedName>
</protein>
<evidence type="ECO:0000256" key="1">
    <source>
        <dbReference type="SAM" id="Phobius"/>
    </source>
</evidence>
<keyword evidence="1" id="KW-0812">Transmembrane</keyword>
<keyword evidence="1" id="KW-0472">Membrane</keyword>
<evidence type="ECO:0000313" key="3">
    <source>
        <dbReference type="Proteomes" id="UP000509597"/>
    </source>
</evidence>
<dbReference type="Proteomes" id="UP000509597">
    <property type="component" value="Chromosome"/>
</dbReference>
<accession>A0A7H9BMV2</accession>
<sequence>MTLSPKQLPIWQWTTVVCVLGMVLLTMLWELWLSPLYPGGSWLAAKALIMLLPLRGLLHGRRYTFQWYTMFVLLWLLEGIMRAYAETGMGRWLACLQVAFAVISYTSANLYAKYSRPSILANYQAE</sequence>
<feature type="transmembrane region" description="Helical" evidence="1">
    <location>
        <begin position="12"/>
        <end position="33"/>
    </location>
</feature>
<reference evidence="2 3" key="1">
    <citation type="submission" date="2020-07" db="EMBL/GenBank/DDBJ databases">
        <title>Complete genome sequence of Chitinibacter sp. 2T18.</title>
        <authorList>
            <person name="Bae J.-W."/>
            <person name="Choi J.-W."/>
        </authorList>
    </citation>
    <scope>NUCLEOTIDE SEQUENCE [LARGE SCALE GENOMIC DNA]</scope>
    <source>
        <strain evidence="2 3">2T18</strain>
    </source>
</reference>
<dbReference type="Pfam" id="PF09842">
    <property type="entry name" value="DUF2069"/>
    <property type="match status" value="1"/>
</dbReference>
<keyword evidence="1" id="KW-1133">Transmembrane helix</keyword>
<gene>
    <name evidence="2" type="ORF">HQ393_16550</name>
</gene>
<feature type="transmembrane region" description="Helical" evidence="1">
    <location>
        <begin position="39"/>
        <end position="58"/>
    </location>
</feature>
<dbReference type="KEGG" id="chiz:HQ393_16550"/>
<name>A0A7H9BMV2_9NEIS</name>
<feature type="transmembrane region" description="Helical" evidence="1">
    <location>
        <begin position="91"/>
        <end position="112"/>
    </location>
</feature>
<organism evidence="2 3">
    <name type="scientific">Chitinibacter bivalviorum</name>
    <dbReference type="NCBI Taxonomy" id="2739434"/>
    <lineage>
        <taxon>Bacteria</taxon>
        <taxon>Pseudomonadati</taxon>
        <taxon>Pseudomonadota</taxon>
        <taxon>Betaproteobacteria</taxon>
        <taxon>Neisseriales</taxon>
        <taxon>Chitinibacteraceae</taxon>
        <taxon>Chitinibacter</taxon>
    </lineage>
</organism>